<dbReference type="EMBL" id="JABBWE010000019">
    <property type="protein sequence ID" value="KAG1796236.1"/>
    <property type="molecule type" value="Genomic_DNA"/>
</dbReference>
<dbReference type="AlphaFoldDB" id="A0A9P7DJS6"/>
<proteinExistence type="predicted"/>
<feature type="compositionally biased region" description="Basic residues" evidence="1">
    <location>
        <begin position="454"/>
        <end position="466"/>
    </location>
</feature>
<feature type="compositionally biased region" description="Acidic residues" evidence="1">
    <location>
        <begin position="26"/>
        <end position="37"/>
    </location>
</feature>
<comment type="caution">
    <text evidence="2">The sequence shown here is derived from an EMBL/GenBank/DDBJ whole genome shotgun (WGS) entry which is preliminary data.</text>
</comment>
<protein>
    <submittedName>
        <fullName evidence="2">Uncharacterized protein</fullName>
    </submittedName>
</protein>
<dbReference type="InterPro" id="IPR046521">
    <property type="entry name" value="DUF6698"/>
</dbReference>
<name>A0A9P7DJS6_9AGAM</name>
<dbReference type="RefSeq" id="XP_041161752.1">
    <property type="nucleotide sequence ID" value="XM_041299984.1"/>
</dbReference>
<dbReference type="Proteomes" id="UP000719766">
    <property type="component" value="Unassembled WGS sequence"/>
</dbReference>
<reference evidence="2" key="1">
    <citation type="journal article" date="2020" name="New Phytol.">
        <title>Comparative genomics reveals dynamic genome evolution in host specialist ectomycorrhizal fungi.</title>
        <authorList>
            <person name="Lofgren L.A."/>
            <person name="Nguyen N.H."/>
            <person name="Vilgalys R."/>
            <person name="Ruytinx J."/>
            <person name="Liao H.L."/>
            <person name="Branco S."/>
            <person name="Kuo A."/>
            <person name="LaButti K."/>
            <person name="Lipzen A."/>
            <person name="Andreopoulos W."/>
            <person name="Pangilinan J."/>
            <person name="Riley R."/>
            <person name="Hundley H."/>
            <person name="Na H."/>
            <person name="Barry K."/>
            <person name="Grigoriev I.V."/>
            <person name="Stajich J.E."/>
            <person name="Kennedy P.G."/>
        </authorList>
    </citation>
    <scope>NUCLEOTIDE SEQUENCE</scope>
    <source>
        <strain evidence="2">S12</strain>
    </source>
</reference>
<dbReference type="GeneID" id="64593748"/>
<evidence type="ECO:0000313" key="2">
    <source>
        <dbReference type="EMBL" id="KAG1796236.1"/>
    </source>
</evidence>
<feature type="region of interest" description="Disordered" evidence="1">
    <location>
        <begin position="421"/>
        <end position="473"/>
    </location>
</feature>
<accession>A0A9P7DJS6</accession>
<keyword evidence="3" id="KW-1185">Reference proteome</keyword>
<sequence>MPQRAQGEDFTQDIQNIDSSSAADSTDSDSDQSNDDSDLLHVHTAIAAPPLNASAEDLRKASLYVALELAQRLLLDMRGKYREALKKNALLEATLSKGQKTKLTNKDLALAAKEDTIKNYGCKFSVTHCLWVDTIIFPLRAPPPRIDLTNKERWLSPMSIQDGIKAKIFLFILPADHNMMAHKNFGSHPPFSISTQSSSYEGAYTKFAPVLFPRPDRVSRDDFFKTSKLVYILKASLFGRSSLAANAPPTPKTKAKIWELRAITPGLIAAAAIVAIFILSGDKELVEIGDKSRISYKEYHNYYHQTLMTGGAWADSIYTFFNNSLFATSSSVAALGSDFVGVSSGPHNTWEEDFEHVMEMGGDLPEVDAPQAISPLTDEEDTPPSAVCRVANLNAPNILAPESISAAMQGLAVADSQDRELLPPTPALNDSGSRAPGMLTNDSESGPGALVQKPKPKPKPRHKTKGGARAEDLMLGAADEDLALVRRSGRAKK</sequence>
<dbReference type="OrthoDB" id="2693481at2759"/>
<organism evidence="2 3">
    <name type="scientific">Suillus plorans</name>
    <dbReference type="NCBI Taxonomy" id="116603"/>
    <lineage>
        <taxon>Eukaryota</taxon>
        <taxon>Fungi</taxon>
        <taxon>Dikarya</taxon>
        <taxon>Basidiomycota</taxon>
        <taxon>Agaricomycotina</taxon>
        <taxon>Agaricomycetes</taxon>
        <taxon>Agaricomycetidae</taxon>
        <taxon>Boletales</taxon>
        <taxon>Suillineae</taxon>
        <taxon>Suillaceae</taxon>
        <taxon>Suillus</taxon>
    </lineage>
</organism>
<evidence type="ECO:0000256" key="1">
    <source>
        <dbReference type="SAM" id="MobiDB-lite"/>
    </source>
</evidence>
<gene>
    <name evidence="2" type="ORF">HD556DRAFT_1306999</name>
</gene>
<evidence type="ECO:0000313" key="3">
    <source>
        <dbReference type="Proteomes" id="UP000719766"/>
    </source>
</evidence>
<feature type="region of interest" description="Disordered" evidence="1">
    <location>
        <begin position="1"/>
        <end position="37"/>
    </location>
</feature>
<dbReference type="Pfam" id="PF20414">
    <property type="entry name" value="DUF6698"/>
    <property type="match status" value="1"/>
</dbReference>